<feature type="signal peptide" evidence="1">
    <location>
        <begin position="1"/>
        <end position="27"/>
    </location>
</feature>
<proteinExistence type="predicted"/>
<organism evidence="2">
    <name type="scientific">Rhizophora mucronata</name>
    <name type="common">Asiatic mangrove</name>
    <dbReference type="NCBI Taxonomy" id="61149"/>
    <lineage>
        <taxon>Eukaryota</taxon>
        <taxon>Viridiplantae</taxon>
        <taxon>Streptophyta</taxon>
        <taxon>Embryophyta</taxon>
        <taxon>Tracheophyta</taxon>
        <taxon>Spermatophyta</taxon>
        <taxon>Magnoliopsida</taxon>
        <taxon>eudicotyledons</taxon>
        <taxon>Gunneridae</taxon>
        <taxon>Pentapetalae</taxon>
        <taxon>rosids</taxon>
        <taxon>fabids</taxon>
        <taxon>Malpighiales</taxon>
        <taxon>Rhizophoraceae</taxon>
        <taxon>Rhizophora</taxon>
    </lineage>
</organism>
<dbReference type="AlphaFoldDB" id="A0A2P2P919"/>
<accession>A0A2P2P919</accession>
<evidence type="ECO:0000256" key="1">
    <source>
        <dbReference type="SAM" id="SignalP"/>
    </source>
</evidence>
<keyword evidence="1" id="KW-0732">Signal</keyword>
<sequence length="47" mass="5542">MKPTEIHFTFCLFWCLCSFYCPQFLEMRQNVFLVSGYEASHLCPLCG</sequence>
<evidence type="ECO:0000313" key="2">
    <source>
        <dbReference type="EMBL" id="MBX51225.1"/>
    </source>
</evidence>
<protein>
    <submittedName>
        <fullName evidence="2">Uncharacterized protein</fullName>
    </submittedName>
</protein>
<reference evidence="2" key="1">
    <citation type="submission" date="2018-02" db="EMBL/GenBank/DDBJ databases">
        <title>Rhizophora mucronata_Transcriptome.</title>
        <authorList>
            <person name="Meera S.P."/>
            <person name="Sreeshan A."/>
            <person name="Augustine A."/>
        </authorList>
    </citation>
    <scope>NUCLEOTIDE SEQUENCE</scope>
    <source>
        <tissue evidence="2">Leaf</tissue>
    </source>
</reference>
<name>A0A2P2P919_RHIMU</name>
<feature type="chain" id="PRO_5015174504" evidence="1">
    <location>
        <begin position="28"/>
        <end position="47"/>
    </location>
</feature>
<dbReference type="EMBL" id="GGEC01070741">
    <property type="protein sequence ID" value="MBX51225.1"/>
    <property type="molecule type" value="Transcribed_RNA"/>
</dbReference>